<feature type="signal peptide" evidence="2">
    <location>
        <begin position="1"/>
        <end position="19"/>
    </location>
</feature>
<evidence type="ECO:0000256" key="2">
    <source>
        <dbReference type="SAM" id="SignalP"/>
    </source>
</evidence>
<feature type="chain" id="PRO_5034916029" evidence="2">
    <location>
        <begin position="20"/>
        <end position="160"/>
    </location>
</feature>
<accession>A0A8H3YV77</accession>
<dbReference type="Proteomes" id="UP000447873">
    <property type="component" value="Unassembled WGS sequence"/>
</dbReference>
<organism evidence="3 4">
    <name type="scientific">Venturia inaequalis</name>
    <name type="common">Apple scab fungus</name>
    <dbReference type="NCBI Taxonomy" id="5025"/>
    <lineage>
        <taxon>Eukaryota</taxon>
        <taxon>Fungi</taxon>
        <taxon>Dikarya</taxon>
        <taxon>Ascomycota</taxon>
        <taxon>Pezizomycotina</taxon>
        <taxon>Dothideomycetes</taxon>
        <taxon>Pleosporomycetidae</taxon>
        <taxon>Venturiales</taxon>
        <taxon>Venturiaceae</taxon>
        <taxon>Venturia</taxon>
    </lineage>
</organism>
<dbReference type="AlphaFoldDB" id="A0A8H3YV77"/>
<name>A0A8H3YV77_VENIN</name>
<proteinExistence type="predicted"/>
<evidence type="ECO:0000313" key="4">
    <source>
        <dbReference type="Proteomes" id="UP000447873"/>
    </source>
</evidence>
<evidence type="ECO:0000313" key="3">
    <source>
        <dbReference type="EMBL" id="KAE9971127.1"/>
    </source>
</evidence>
<evidence type="ECO:0000256" key="1">
    <source>
        <dbReference type="SAM" id="MobiDB-lite"/>
    </source>
</evidence>
<comment type="caution">
    <text evidence="3">The sequence shown here is derived from an EMBL/GenBank/DDBJ whole genome shotgun (WGS) entry which is preliminary data.</text>
</comment>
<feature type="region of interest" description="Disordered" evidence="1">
    <location>
        <begin position="103"/>
        <end position="160"/>
    </location>
</feature>
<keyword evidence="2" id="KW-0732">Signal</keyword>
<feature type="compositionally biased region" description="Basic and acidic residues" evidence="1">
    <location>
        <begin position="103"/>
        <end position="145"/>
    </location>
</feature>
<reference evidence="3 4" key="1">
    <citation type="submission" date="2018-12" db="EMBL/GenBank/DDBJ databases">
        <title>Venturia inaequalis Genome Resource.</title>
        <authorList>
            <person name="Lichtner F.J."/>
        </authorList>
    </citation>
    <scope>NUCLEOTIDE SEQUENCE [LARGE SCALE GENOMIC DNA]</scope>
    <source>
        <strain evidence="3 4">120213</strain>
    </source>
</reference>
<gene>
    <name evidence="3" type="ORF">EG328_005826</name>
</gene>
<sequence>MKSLQLLLIFILAASSASAKKHRLCCCAGFDACGLFSCEKDSTQSVIRDSNGKFVGSTRSWDKDQGSPIGGLTNWLYSSDDHDDSWGEGEGAILGEGAMEWQGEGKRWVEAEREENRVEGDQREERKRHREEEQGQMEHHGDNQQKETPNTGPFVPQLSL</sequence>
<protein>
    <submittedName>
        <fullName evidence="3">Uncharacterized protein</fullName>
    </submittedName>
</protein>
<dbReference type="EMBL" id="WNWS01000308">
    <property type="protein sequence ID" value="KAE9971127.1"/>
    <property type="molecule type" value="Genomic_DNA"/>
</dbReference>